<comment type="subcellular location">
    <subcellularLocation>
        <location evidence="1">Membrane</location>
        <topology evidence="1">Single-pass membrane protein</topology>
    </subcellularLocation>
</comment>
<feature type="domain" description="Translocation and assembly module TamB C-terminal" evidence="5">
    <location>
        <begin position="6"/>
        <end position="69"/>
    </location>
</feature>
<dbReference type="InterPro" id="IPR007452">
    <property type="entry name" value="TamB_C"/>
</dbReference>
<dbReference type="GO" id="GO:0009306">
    <property type="term" value="P:protein secretion"/>
    <property type="evidence" value="ECO:0007669"/>
    <property type="project" value="InterPro"/>
</dbReference>
<dbReference type="RefSeq" id="WP_141554229.1">
    <property type="nucleotide sequence ID" value="NZ_PDUU01000840.1"/>
</dbReference>
<accession>A0A2G1BPD6</accession>
<name>A0A2G1BPD6_9FLAO</name>
<evidence type="ECO:0000259" key="5">
    <source>
        <dbReference type="Pfam" id="PF04357"/>
    </source>
</evidence>
<feature type="non-terminal residue" evidence="6">
    <location>
        <position position="76"/>
    </location>
</feature>
<organism evidence="6 7">
    <name type="scientific">Tenacibaculum discolor</name>
    <dbReference type="NCBI Taxonomy" id="361581"/>
    <lineage>
        <taxon>Bacteria</taxon>
        <taxon>Pseudomonadati</taxon>
        <taxon>Bacteroidota</taxon>
        <taxon>Flavobacteriia</taxon>
        <taxon>Flavobacteriales</taxon>
        <taxon>Flavobacteriaceae</taxon>
        <taxon>Tenacibaculum</taxon>
    </lineage>
</organism>
<dbReference type="AlphaFoldDB" id="A0A2G1BPD6"/>
<dbReference type="GO" id="GO:0005886">
    <property type="term" value="C:plasma membrane"/>
    <property type="evidence" value="ECO:0007669"/>
    <property type="project" value="InterPro"/>
</dbReference>
<feature type="non-terminal residue" evidence="6">
    <location>
        <position position="1"/>
    </location>
</feature>
<evidence type="ECO:0000256" key="2">
    <source>
        <dbReference type="ARBA" id="ARBA00022692"/>
    </source>
</evidence>
<keyword evidence="2" id="KW-0812">Transmembrane</keyword>
<sequence>QRQLKDYQGLELEFNLDVTPDAEVEIVTDTKTGSSLKGTGVGIILIQINTNGKFEMYGDYVVVTGEFNYKFGGIID</sequence>
<dbReference type="Pfam" id="PF04357">
    <property type="entry name" value="TamB"/>
    <property type="match status" value="1"/>
</dbReference>
<comment type="caution">
    <text evidence="6">The sequence shown here is derived from an EMBL/GenBank/DDBJ whole genome shotgun (WGS) entry which is preliminary data.</text>
</comment>
<evidence type="ECO:0000313" key="7">
    <source>
        <dbReference type="Proteomes" id="UP000222163"/>
    </source>
</evidence>
<evidence type="ECO:0000256" key="3">
    <source>
        <dbReference type="ARBA" id="ARBA00022989"/>
    </source>
</evidence>
<dbReference type="Proteomes" id="UP000222163">
    <property type="component" value="Unassembled WGS sequence"/>
</dbReference>
<evidence type="ECO:0000313" key="6">
    <source>
        <dbReference type="EMBL" id="PHN95923.1"/>
    </source>
</evidence>
<evidence type="ECO:0000256" key="4">
    <source>
        <dbReference type="ARBA" id="ARBA00023136"/>
    </source>
</evidence>
<proteinExistence type="predicted"/>
<gene>
    <name evidence="6" type="ORF">CSC81_17820</name>
</gene>
<protein>
    <recommendedName>
        <fullName evidence="5">Translocation and assembly module TamB C-terminal domain-containing protein</fullName>
    </recommendedName>
</protein>
<dbReference type="EMBL" id="PDUU01000840">
    <property type="protein sequence ID" value="PHN95923.1"/>
    <property type="molecule type" value="Genomic_DNA"/>
</dbReference>
<evidence type="ECO:0000256" key="1">
    <source>
        <dbReference type="ARBA" id="ARBA00004167"/>
    </source>
</evidence>
<reference evidence="6 7" key="1">
    <citation type="journal article" date="2016" name="Nat. Commun.">
        <title>Microbial interactions lead to rapid micro-scale successions on model marine particles.</title>
        <authorList>
            <person name="Datta M.S."/>
            <person name="Sliwerska E."/>
            <person name="Gore J."/>
            <person name="Polz M.F."/>
            <person name="Cordero O.X."/>
        </authorList>
    </citation>
    <scope>NUCLEOTIDE SEQUENCE [LARGE SCALE GENOMIC DNA]</scope>
    <source>
        <strain evidence="6 7">4G03</strain>
    </source>
</reference>
<keyword evidence="4" id="KW-0472">Membrane</keyword>
<keyword evidence="3" id="KW-1133">Transmembrane helix</keyword>